<dbReference type="Pfam" id="PF07690">
    <property type="entry name" value="MFS_1"/>
    <property type="match status" value="1"/>
</dbReference>
<dbReference type="PROSITE" id="PS50850">
    <property type="entry name" value="MFS"/>
    <property type="match status" value="1"/>
</dbReference>
<dbReference type="PANTHER" id="PTHR23514:SF13">
    <property type="entry name" value="INNER MEMBRANE PROTEIN YBJJ"/>
    <property type="match status" value="1"/>
</dbReference>
<evidence type="ECO:0000313" key="8">
    <source>
        <dbReference type="Proteomes" id="UP001652503"/>
    </source>
</evidence>
<evidence type="ECO:0000256" key="3">
    <source>
        <dbReference type="ARBA" id="ARBA00022989"/>
    </source>
</evidence>
<dbReference type="InterPro" id="IPR051788">
    <property type="entry name" value="MFS_Transporter"/>
</dbReference>
<name>A0ABT2YXN9_9RHOB</name>
<dbReference type="Proteomes" id="UP001652503">
    <property type="component" value="Unassembled WGS sequence"/>
</dbReference>
<accession>A0ABT2YXN9</accession>
<feature type="transmembrane region" description="Helical" evidence="5">
    <location>
        <begin position="136"/>
        <end position="157"/>
    </location>
</feature>
<keyword evidence="8" id="KW-1185">Reference proteome</keyword>
<evidence type="ECO:0000256" key="5">
    <source>
        <dbReference type="SAM" id="Phobius"/>
    </source>
</evidence>
<dbReference type="EMBL" id="JAOWLA010000002">
    <property type="protein sequence ID" value="MCV2863633.1"/>
    <property type="molecule type" value="Genomic_DNA"/>
</dbReference>
<feature type="transmembrane region" description="Helical" evidence="5">
    <location>
        <begin position="276"/>
        <end position="298"/>
    </location>
</feature>
<protein>
    <submittedName>
        <fullName evidence="7">MFS transporter</fullName>
    </submittedName>
</protein>
<feature type="transmembrane region" description="Helical" evidence="5">
    <location>
        <begin position="81"/>
        <end position="98"/>
    </location>
</feature>
<feature type="transmembrane region" description="Helical" evidence="5">
    <location>
        <begin position="50"/>
        <end position="69"/>
    </location>
</feature>
<dbReference type="SUPFAM" id="SSF103473">
    <property type="entry name" value="MFS general substrate transporter"/>
    <property type="match status" value="1"/>
</dbReference>
<dbReference type="InterPro" id="IPR020846">
    <property type="entry name" value="MFS_dom"/>
</dbReference>
<feature type="transmembrane region" description="Helical" evidence="5">
    <location>
        <begin position="364"/>
        <end position="384"/>
    </location>
</feature>
<keyword evidence="2 5" id="KW-0812">Transmembrane</keyword>
<comment type="subcellular location">
    <subcellularLocation>
        <location evidence="1">Membrane</location>
        <topology evidence="1">Multi-pass membrane protein</topology>
    </subcellularLocation>
</comment>
<keyword evidence="4 5" id="KW-0472">Membrane</keyword>
<evidence type="ECO:0000256" key="2">
    <source>
        <dbReference type="ARBA" id="ARBA00022692"/>
    </source>
</evidence>
<feature type="transmembrane region" description="Helical" evidence="5">
    <location>
        <begin position="205"/>
        <end position="222"/>
    </location>
</feature>
<evidence type="ECO:0000259" key="6">
    <source>
        <dbReference type="PROSITE" id="PS50850"/>
    </source>
</evidence>
<sequence>MAAGGAASLVTVARLSRAPSLALMAVGVFWGTFAAYIPDIKARIGAPDGAFGLALMMAAVGSIVSMQAAPRVLARFGRATTPVAGVAAAAISLSPLLAADTAGLAVALFFMGAAIAMIDITANIRLSLEEAAQGLHLMNFCHAAFSFAFAIAAFAAAEARRAGWPPEVFLPLSALAILLLSLGTAEGAGWRAAPSAPEGAGHSDGVARVVLPVAAILFLAFICENATDSWSALHIERTLGAAVGIGGYGPAMLGLTMGIGRMGGQVAAARLGEGALIAWSAAVGAFGAVVTAIAWAPWVGVLGVAFLGLGAAVMVPSANTILGRLVRPDQRGLALSRAWIFGFAGFFIGPSMMGQVSAALGLRWAFGGIAVLMAAILPVVLYLARLEARRR</sequence>
<feature type="domain" description="Major facilitator superfamily (MFS) profile" evidence="6">
    <location>
        <begin position="209"/>
        <end position="391"/>
    </location>
</feature>
<feature type="transmembrane region" description="Helical" evidence="5">
    <location>
        <begin position="104"/>
        <end position="124"/>
    </location>
</feature>
<feature type="transmembrane region" description="Helical" evidence="5">
    <location>
        <begin position="338"/>
        <end position="358"/>
    </location>
</feature>
<evidence type="ECO:0000256" key="1">
    <source>
        <dbReference type="ARBA" id="ARBA00004141"/>
    </source>
</evidence>
<dbReference type="InterPro" id="IPR036259">
    <property type="entry name" value="MFS_trans_sf"/>
</dbReference>
<feature type="transmembrane region" description="Helical" evidence="5">
    <location>
        <begin position="304"/>
        <end position="326"/>
    </location>
</feature>
<keyword evidence="3 5" id="KW-1133">Transmembrane helix</keyword>
<comment type="caution">
    <text evidence="7">The sequence shown here is derived from an EMBL/GenBank/DDBJ whole genome shotgun (WGS) entry which is preliminary data.</text>
</comment>
<feature type="transmembrane region" description="Helical" evidence="5">
    <location>
        <begin position="21"/>
        <end position="38"/>
    </location>
</feature>
<dbReference type="RefSeq" id="WP_263720093.1">
    <property type="nucleotide sequence ID" value="NZ_JAOWLA010000002.1"/>
</dbReference>
<evidence type="ECO:0000256" key="4">
    <source>
        <dbReference type="ARBA" id="ARBA00023136"/>
    </source>
</evidence>
<evidence type="ECO:0000313" key="7">
    <source>
        <dbReference type="EMBL" id="MCV2863633.1"/>
    </source>
</evidence>
<reference evidence="7 8" key="1">
    <citation type="submission" date="2022-10" db="EMBL/GenBank/DDBJ databases">
        <title>Defluviimonas sp. nov., isolated from ocean surface water.</title>
        <authorList>
            <person name="He W."/>
            <person name="Wang L."/>
            <person name="Zhang D.-F."/>
        </authorList>
    </citation>
    <scope>NUCLEOTIDE SEQUENCE [LARGE SCALE GENOMIC DNA]</scope>
    <source>
        <strain evidence="7 8">WL0075</strain>
    </source>
</reference>
<proteinExistence type="predicted"/>
<gene>
    <name evidence="7" type="ORF">OE647_02645</name>
</gene>
<feature type="transmembrane region" description="Helical" evidence="5">
    <location>
        <begin position="169"/>
        <end position="193"/>
    </location>
</feature>
<dbReference type="PANTHER" id="PTHR23514">
    <property type="entry name" value="BYPASS OF STOP CODON PROTEIN 6"/>
    <property type="match status" value="1"/>
</dbReference>
<dbReference type="InterPro" id="IPR011701">
    <property type="entry name" value="MFS"/>
</dbReference>
<dbReference type="Gene3D" id="1.20.1250.20">
    <property type="entry name" value="MFS general substrate transporter like domains"/>
    <property type="match status" value="1"/>
</dbReference>
<organism evidence="7 8">
    <name type="scientific">Albidovulum sediminicola</name>
    <dbReference type="NCBI Taxonomy" id="2984331"/>
    <lineage>
        <taxon>Bacteria</taxon>
        <taxon>Pseudomonadati</taxon>
        <taxon>Pseudomonadota</taxon>
        <taxon>Alphaproteobacteria</taxon>
        <taxon>Rhodobacterales</taxon>
        <taxon>Paracoccaceae</taxon>
        <taxon>Albidovulum</taxon>
    </lineage>
</organism>